<dbReference type="EMBL" id="KQ947422">
    <property type="protein sequence ID" value="KUJ13412.1"/>
    <property type="molecule type" value="Genomic_DNA"/>
</dbReference>
<reference evidence="4 5" key="1">
    <citation type="submission" date="2015-10" db="EMBL/GenBank/DDBJ databases">
        <title>Full genome of DAOMC 229536 Phialocephala scopiformis, a fungal endophyte of spruce producing the potent anti-insectan compound rugulosin.</title>
        <authorList>
            <consortium name="DOE Joint Genome Institute"/>
            <person name="Walker A.K."/>
            <person name="Frasz S.L."/>
            <person name="Seifert K.A."/>
            <person name="Miller J.D."/>
            <person name="Mondo S.J."/>
            <person name="Labutti K."/>
            <person name="Lipzen A."/>
            <person name="Dockter R."/>
            <person name="Kennedy M."/>
            <person name="Grigoriev I.V."/>
            <person name="Spatafora J.W."/>
        </authorList>
    </citation>
    <scope>NUCLEOTIDE SEQUENCE [LARGE SCALE GENOMIC DNA]</scope>
    <source>
        <strain evidence="4 5">CBS 120377</strain>
    </source>
</reference>
<dbReference type="RefSeq" id="XP_018067767.1">
    <property type="nucleotide sequence ID" value="XM_018205471.1"/>
</dbReference>
<name>A0A194X0L5_MOLSC</name>
<keyword evidence="5" id="KW-1185">Reference proteome</keyword>
<feature type="transmembrane region" description="Helical" evidence="2">
    <location>
        <begin position="174"/>
        <end position="198"/>
    </location>
</feature>
<keyword evidence="2" id="KW-1133">Transmembrane helix</keyword>
<evidence type="ECO:0000313" key="5">
    <source>
        <dbReference type="Proteomes" id="UP000070700"/>
    </source>
</evidence>
<feature type="transmembrane region" description="Helical" evidence="2">
    <location>
        <begin position="210"/>
        <end position="232"/>
    </location>
</feature>
<evidence type="ECO:0000313" key="4">
    <source>
        <dbReference type="EMBL" id="KUJ13412.1"/>
    </source>
</evidence>
<protein>
    <recommendedName>
        <fullName evidence="3">Rhodopsin domain-containing protein</fullName>
    </recommendedName>
</protein>
<dbReference type="PANTHER" id="PTHR38794:SF1">
    <property type="entry name" value="INTEGRAL MEMBRANE PROTEIN"/>
    <property type="match status" value="1"/>
</dbReference>
<sequence length="379" mass="42193">MEFIPEKRRVVITDENLGPIVSIVSILLLISVVLIVLSRLCTRYFLRRQLSLEDGLVFAAAILSTGELVTILGLDSNGLGSPIQTLSKEQVLRFQKYSYSTDVLYVLNIGLTEISILRLIYSLTPVKNQKIVALMAIGFTTLWTISSLFALLFQCHLPHVWQFIDNRCINKVSFWISYTVVHIVTELAVIFLSVVLVWDSKLLRGVKLLVVFPFTLRILVLVPAIAQIAYFAPAIKSRNPTFELWTSVLCAQITQTISITTACFIQLRPFITSLHSGLLHNNDARRRIRQDSRSGSGYLSLGGKGRNWSDTGRSGSDAPALAPESRNVFVGGRDPWGQYGKDLNENSDGSPTSAPAGRISQVIRQTTSIAVEFSDRHKR</sequence>
<evidence type="ECO:0000256" key="1">
    <source>
        <dbReference type="SAM" id="MobiDB-lite"/>
    </source>
</evidence>
<feature type="region of interest" description="Disordered" evidence="1">
    <location>
        <begin position="291"/>
        <end position="361"/>
    </location>
</feature>
<keyword evidence="2" id="KW-0812">Transmembrane</keyword>
<dbReference type="KEGG" id="psco:LY89DRAFT_158151"/>
<gene>
    <name evidence="4" type="ORF">LY89DRAFT_158151</name>
</gene>
<evidence type="ECO:0000259" key="3">
    <source>
        <dbReference type="Pfam" id="PF20684"/>
    </source>
</evidence>
<feature type="domain" description="Rhodopsin" evidence="3">
    <location>
        <begin position="39"/>
        <end position="271"/>
    </location>
</feature>
<dbReference type="AlphaFoldDB" id="A0A194X0L5"/>
<proteinExistence type="predicted"/>
<accession>A0A194X0L5</accession>
<feature type="transmembrane region" description="Helical" evidence="2">
    <location>
        <begin position="20"/>
        <end position="42"/>
    </location>
</feature>
<evidence type="ECO:0000256" key="2">
    <source>
        <dbReference type="SAM" id="Phobius"/>
    </source>
</evidence>
<dbReference type="PANTHER" id="PTHR38794">
    <property type="entry name" value="INTEGRAL MEMBRANE PROTEIN"/>
    <property type="match status" value="1"/>
</dbReference>
<organism evidence="4 5">
    <name type="scientific">Mollisia scopiformis</name>
    <name type="common">Conifer needle endophyte fungus</name>
    <name type="synonym">Phialocephala scopiformis</name>
    <dbReference type="NCBI Taxonomy" id="149040"/>
    <lineage>
        <taxon>Eukaryota</taxon>
        <taxon>Fungi</taxon>
        <taxon>Dikarya</taxon>
        <taxon>Ascomycota</taxon>
        <taxon>Pezizomycotina</taxon>
        <taxon>Leotiomycetes</taxon>
        <taxon>Helotiales</taxon>
        <taxon>Mollisiaceae</taxon>
        <taxon>Mollisia</taxon>
    </lineage>
</organism>
<keyword evidence="2" id="KW-0472">Membrane</keyword>
<dbReference type="GeneID" id="28815197"/>
<dbReference type="InParanoid" id="A0A194X0L5"/>
<dbReference type="OrthoDB" id="3918601at2759"/>
<feature type="transmembrane region" description="Helical" evidence="2">
    <location>
        <begin position="133"/>
        <end position="154"/>
    </location>
</feature>
<dbReference type="Proteomes" id="UP000070700">
    <property type="component" value="Unassembled WGS sequence"/>
</dbReference>
<dbReference type="Pfam" id="PF20684">
    <property type="entry name" value="Fung_rhodopsin"/>
    <property type="match status" value="1"/>
</dbReference>
<dbReference type="InterPro" id="IPR049326">
    <property type="entry name" value="Rhodopsin_dom_fungi"/>
</dbReference>
<feature type="transmembrane region" description="Helical" evidence="2">
    <location>
        <begin position="103"/>
        <end position="121"/>
    </location>
</feature>